<dbReference type="InterPro" id="IPR016035">
    <property type="entry name" value="Acyl_Trfase/lysoPLipase"/>
</dbReference>
<evidence type="ECO:0000256" key="1">
    <source>
        <dbReference type="ARBA" id="ARBA00022450"/>
    </source>
</evidence>
<organism evidence="4 5">
    <name type="scientific">Trichoderma breve</name>
    <dbReference type="NCBI Taxonomy" id="2034170"/>
    <lineage>
        <taxon>Eukaryota</taxon>
        <taxon>Fungi</taxon>
        <taxon>Dikarya</taxon>
        <taxon>Ascomycota</taxon>
        <taxon>Pezizomycotina</taxon>
        <taxon>Sordariomycetes</taxon>
        <taxon>Hypocreomycetidae</taxon>
        <taxon>Hypocreales</taxon>
        <taxon>Hypocreaceae</taxon>
        <taxon>Trichoderma</taxon>
    </lineage>
</organism>
<dbReference type="SUPFAM" id="SSF53901">
    <property type="entry name" value="Thiolase-like"/>
    <property type="match status" value="1"/>
</dbReference>
<dbReference type="RefSeq" id="XP_056025065.1">
    <property type="nucleotide sequence ID" value="XM_056176587.1"/>
</dbReference>
<dbReference type="GO" id="GO:0004312">
    <property type="term" value="F:fatty acid synthase activity"/>
    <property type="evidence" value="ECO:0007669"/>
    <property type="project" value="TreeGrafter"/>
</dbReference>
<dbReference type="GO" id="GO:0006633">
    <property type="term" value="P:fatty acid biosynthetic process"/>
    <property type="evidence" value="ECO:0007669"/>
    <property type="project" value="TreeGrafter"/>
</dbReference>
<keyword evidence="5" id="KW-1185">Reference proteome</keyword>
<dbReference type="GO" id="GO:0044550">
    <property type="term" value="P:secondary metabolite biosynthetic process"/>
    <property type="evidence" value="ECO:0007669"/>
    <property type="project" value="TreeGrafter"/>
</dbReference>
<dbReference type="InterPro" id="IPR014043">
    <property type="entry name" value="Acyl_transferase_dom"/>
</dbReference>
<dbReference type="EMBL" id="JAOPEN010000006">
    <property type="protein sequence ID" value="KAJ4856009.1"/>
    <property type="molecule type" value="Genomic_DNA"/>
</dbReference>
<keyword evidence="1" id="KW-0596">Phosphopantetheine</keyword>
<dbReference type="Gene3D" id="3.40.47.10">
    <property type="match status" value="1"/>
</dbReference>
<evidence type="ECO:0000259" key="3">
    <source>
        <dbReference type="SMART" id="SM00827"/>
    </source>
</evidence>
<dbReference type="SUPFAM" id="SSF52151">
    <property type="entry name" value="FabD/lysophospholipase-like"/>
    <property type="match status" value="1"/>
</dbReference>
<dbReference type="Gene3D" id="3.40.366.10">
    <property type="entry name" value="Malonyl-Coenzyme A Acyl Carrier Protein, domain 2"/>
    <property type="match status" value="1"/>
</dbReference>
<dbReference type="Gene3D" id="3.30.70.3290">
    <property type="match status" value="1"/>
</dbReference>
<dbReference type="SMART" id="SM00827">
    <property type="entry name" value="PKS_AT"/>
    <property type="match status" value="1"/>
</dbReference>
<dbReference type="InterPro" id="IPR016036">
    <property type="entry name" value="Malonyl_transacylase_ACP-bd"/>
</dbReference>
<gene>
    <name evidence="4" type="ORF">T069G_09377</name>
</gene>
<evidence type="ECO:0000256" key="2">
    <source>
        <dbReference type="ARBA" id="ARBA00022553"/>
    </source>
</evidence>
<evidence type="ECO:0000313" key="5">
    <source>
        <dbReference type="Proteomes" id="UP001140511"/>
    </source>
</evidence>
<accession>A0A9W9E2Y6</accession>
<dbReference type="InterPro" id="IPR016039">
    <property type="entry name" value="Thiolase-like"/>
</dbReference>
<dbReference type="PANTHER" id="PTHR43775:SF29">
    <property type="entry name" value="ASPERFURANONE POLYKETIDE SYNTHASE AFOG-RELATED"/>
    <property type="match status" value="1"/>
</dbReference>
<dbReference type="InterPro" id="IPR001227">
    <property type="entry name" value="Ac_transferase_dom_sf"/>
</dbReference>
<dbReference type="Pfam" id="PF02801">
    <property type="entry name" value="Ketoacyl-synt_C"/>
    <property type="match status" value="1"/>
</dbReference>
<proteinExistence type="predicted"/>
<reference evidence="4" key="1">
    <citation type="submission" date="2022-09" db="EMBL/GenBank/DDBJ databases">
        <title>Chromosome-level assembly of Trichoderma breve T069, a fungus used in development of biopesticide product.</title>
        <authorList>
            <person name="Lin R."/>
            <person name="Liu T."/>
        </authorList>
    </citation>
    <scope>NUCLEOTIDE SEQUENCE</scope>
    <source>
        <strain evidence="4">T069</strain>
    </source>
</reference>
<dbReference type="PANTHER" id="PTHR43775">
    <property type="entry name" value="FATTY ACID SYNTHASE"/>
    <property type="match status" value="1"/>
</dbReference>
<keyword evidence="2" id="KW-0597">Phosphoprotein</keyword>
<dbReference type="AlphaFoldDB" id="A0A9W9E2Y6"/>
<dbReference type="InterPro" id="IPR050091">
    <property type="entry name" value="PKS_NRPS_Biosynth_Enz"/>
</dbReference>
<evidence type="ECO:0000313" key="4">
    <source>
        <dbReference type="EMBL" id="KAJ4856009.1"/>
    </source>
</evidence>
<feature type="domain" description="Malonyl-CoA:ACP transacylase (MAT)" evidence="3">
    <location>
        <begin position="226"/>
        <end position="540"/>
    </location>
</feature>
<protein>
    <submittedName>
        <fullName evidence="4">Acyl transferase domain-containing protein</fullName>
    </submittedName>
</protein>
<dbReference type="Proteomes" id="UP001140511">
    <property type="component" value="Unassembled WGS sequence"/>
</dbReference>
<dbReference type="GeneID" id="80871275"/>
<dbReference type="SUPFAM" id="SSF55048">
    <property type="entry name" value="Probable ACP-binding domain of malonyl-CoA ACP transacylase"/>
    <property type="match status" value="1"/>
</dbReference>
<dbReference type="InterPro" id="IPR014031">
    <property type="entry name" value="Ketoacyl_synth_C"/>
</dbReference>
<comment type="caution">
    <text evidence="4">The sequence shown here is derived from an EMBL/GenBank/DDBJ whole genome shotgun (WGS) entry which is preliminary data.</text>
</comment>
<dbReference type="Pfam" id="PF00698">
    <property type="entry name" value="Acyl_transf_1"/>
    <property type="match status" value="1"/>
</dbReference>
<name>A0A9W9E2Y6_9HYPO</name>
<keyword evidence="4" id="KW-0808">Transferase</keyword>
<sequence length="557" mass="61245">MAVLAAGNPNEAEAITRTFGKSRDEIETRVIFDSVNTKSLGHTGPVSGIAALIKAVFVLKHTVIPPSLNFEIVSPNLRVPTVAMAWPQDRPLRVSVGNFDDGRTNGHIILDLPLTNRDPSVSIDSVSHINGHSNDTGNTSNRSLVYLLSAKDSTTCTTMMRRFAHHIVKSRSKPEDLAYTLAERRSRHSWVAAVRAGKIDELAACLLSPTQKPSNTPPELPELGFVFNGPYAQWHAMGRELIEAYPMFGQRIREADDILKEYGALWSLKEELMRDKITTRVAEIQLSQPISVAIQFCLADLLESWGILPTAVTSHSSGEIAAAYAVKILSFKEALGVAYFRGELCFQKQKLHSLRGGMLVAAVSSAVAEKYITSTNTSGGHVVVACINSPFHVTYSGDSDFLDEVANNLKNDDIVVGKLKAPMAYHSHHMRHVEREYIEKLRPILGAVTREQSGCDTTVISPVTGEQVSPSVLMRPEHWARNMTSPVLFSQAFNNMVGNIDIVVGIGAHSILATPIRQILRDRNIERLYTSYLSRMVDAVDTMQDMVLLKGGNSHTN</sequence>